<keyword evidence="2" id="KW-1185">Reference proteome</keyword>
<name>A0ABS3D266_9ALTE</name>
<reference evidence="1 2" key="1">
    <citation type="submission" date="2021-03" db="EMBL/GenBank/DDBJ databases">
        <title>novel species isolated from a fishpond in China.</title>
        <authorList>
            <person name="Lu H."/>
            <person name="Cai Z."/>
        </authorList>
    </citation>
    <scope>NUCLEOTIDE SEQUENCE [LARGE SCALE GENOMIC DNA]</scope>
    <source>
        <strain evidence="1 2">Y57</strain>
    </source>
</reference>
<evidence type="ECO:0000313" key="2">
    <source>
        <dbReference type="Proteomes" id="UP000663992"/>
    </source>
</evidence>
<accession>A0ABS3D266</accession>
<protein>
    <submittedName>
        <fullName evidence="1">Uncharacterized protein</fullName>
    </submittedName>
</protein>
<sequence>MSKAYMSLGAVPDCCHGCDNLDWNDEYDSGIDTAWCRHSLIFPTRKQACALRNNKHRTERATGGSNER</sequence>
<proteinExistence type="predicted"/>
<dbReference type="Proteomes" id="UP000663992">
    <property type="component" value="Unassembled WGS sequence"/>
</dbReference>
<dbReference type="EMBL" id="JAFKCS010000068">
    <property type="protein sequence ID" value="MBN7822451.1"/>
    <property type="molecule type" value="Genomic_DNA"/>
</dbReference>
<gene>
    <name evidence="1" type="ORF">J0A65_21490</name>
</gene>
<dbReference type="RefSeq" id="WP_206596378.1">
    <property type="nucleotide sequence ID" value="NZ_JAFKCS010000068.1"/>
</dbReference>
<evidence type="ECO:0000313" key="1">
    <source>
        <dbReference type="EMBL" id="MBN7822451.1"/>
    </source>
</evidence>
<organism evidence="1 2">
    <name type="scientific">Bowmanella yangjiangensis</name>
    <dbReference type="NCBI Taxonomy" id="2811230"/>
    <lineage>
        <taxon>Bacteria</taxon>
        <taxon>Pseudomonadati</taxon>
        <taxon>Pseudomonadota</taxon>
        <taxon>Gammaproteobacteria</taxon>
        <taxon>Alteromonadales</taxon>
        <taxon>Alteromonadaceae</taxon>
        <taxon>Bowmanella</taxon>
    </lineage>
</organism>
<comment type="caution">
    <text evidence="1">The sequence shown here is derived from an EMBL/GenBank/DDBJ whole genome shotgun (WGS) entry which is preliminary data.</text>
</comment>